<organism evidence="3 4">
    <name type="scientific">Bodo saltans</name>
    <name type="common">Flagellated protozoan</name>
    <dbReference type="NCBI Taxonomy" id="75058"/>
    <lineage>
        <taxon>Eukaryota</taxon>
        <taxon>Discoba</taxon>
        <taxon>Euglenozoa</taxon>
        <taxon>Kinetoplastea</taxon>
        <taxon>Metakinetoplastina</taxon>
        <taxon>Eubodonida</taxon>
        <taxon>Bodonidae</taxon>
        <taxon>Bodo</taxon>
    </lineage>
</organism>
<dbReference type="VEuPathDB" id="TriTrypDB:BSAL_41685"/>
<evidence type="ECO:0008006" key="5">
    <source>
        <dbReference type="Google" id="ProtNLM"/>
    </source>
</evidence>
<dbReference type="InterPro" id="IPR051553">
    <property type="entry name" value="Ran_GTPase-activating"/>
</dbReference>
<reference evidence="4" key="1">
    <citation type="submission" date="2015-09" db="EMBL/GenBank/DDBJ databases">
        <authorList>
            <consortium name="Pathogen Informatics"/>
        </authorList>
    </citation>
    <scope>NUCLEOTIDE SEQUENCE [LARGE SCALE GENOMIC DNA]</scope>
    <source>
        <strain evidence="4">Lake Konstanz</strain>
    </source>
</reference>
<dbReference type="Pfam" id="PF13540">
    <property type="entry name" value="RCC1_2"/>
    <property type="match status" value="2"/>
</dbReference>
<keyword evidence="4" id="KW-1185">Reference proteome</keyword>
<accession>A0A0S4JSP7</accession>
<dbReference type="SUPFAM" id="SSF50985">
    <property type="entry name" value="RCC1/BLIP-II"/>
    <property type="match status" value="1"/>
</dbReference>
<feature type="region of interest" description="Disordered" evidence="2">
    <location>
        <begin position="578"/>
        <end position="624"/>
    </location>
</feature>
<dbReference type="AlphaFoldDB" id="A0A0S4JSP7"/>
<evidence type="ECO:0000313" key="4">
    <source>
        <dbReference type="Proteomes" id="UP000051952"/>
    </source>
</evidence>
<dbReference type="Gene3D" id="2.130.10.30">
    <property type="entry name" value="Regulator of chromosome condensation 1/beta-lactamase-inhibitor protein II"/>
    <property type="match status" value="2"/>
</dbReference>
<dbReference type="OMA" id="CNNWGEL"/>
<dbReference type="InterPro" id="IPR000408">
    <property type="entry name" value="Reg_chr_condens"/>
</dbReference>
<dbReference type="PROSITE" id="PS50012">
    <property type="entry name" value="RCC1_3"/>
    <property type="match status" value="1"/>
</dbReference>
<dbReference type="EMBL" id="CYKH01002134">
    <property type="protein sequence ID" value="CUG93269.1"/>
    <property type="molecule type" value="Genomic_DNA"/>
</dbReference>
<feature type="region of interest" description="Disordered" evidence="2">
    <location>
        <begin position="404"/>
        <end position="436"/>
    </location>
</feature>
<dbReference type="PANTHER" id="PTHR45982">
    <property type="entry name" value="REGULATOR OF CHROMOSOME CONDENSATION"/>
    <property type="match status" value="1"/>
</dbReference>
<feature type="repeat" description="RCC1" evidence="1">
    <location>
        <begin position="265"/>
        <end position="318"/>
    </location>
</feature>
<feature type="region of interest" description="Disordered" evidence="2">
    <location>
        <begin position="551"/>
        <end position="570"/>
    </location>
</feature>
<sequence length="624" mass="67467">MRRLHSRILGWGGICGLPPTSVTEVLLKGLPPPSEAHPAKYHRFKQEAALEVASSEPFFDFVDVAAGAKHFAFVTREGNIVLIGNNRYGQVGQPTNTKEDPTSETIPYYYDLFNTSPSSSSAAGCEDESIHATEASPTPSSTSSSTPESSELVPNAVVCGSNFSIFYRRGSTAGYCVGNNHHGQLGLGHKEALDNRLGLAGWADLDHSPWLQHEAKLLAEEEKQVVGVTTSLPGDDGSRHRQQHLLGVANVVCGFNHTMIQMMSGRWYACGTNVWGELGLGNTTAPMWPTEIRYLRDHGIRVKNVAAGSSFTLFLTEEGRVYGCGATQFGQLPSNCFDPTAIPLQRLDSSSEQNNGKQIRIKHIACTADAAIYVSVKDEILVQGSFPELGISINHPRYRLLHVPIDNDDSTSSSSVGTQPQPLQHQQHQKQDTTAKKRKRIVALHSGANYVLVQCSDGSLYGLGSNVDGQLTLKAVRNSSSKTAASSGVAYSQSFFIDALCELPIPAMKHINREEDNNNSDPIKFALSSSGCLLLDHGGVYGDARALRETKPMDLPHGGRAAPKTTRDGESVVVDQALSNDAARAQTGPGVRTTPRSADRSNVDPKGKEANDSMQPPRLRKIKF</sequence>
<gene>
    <name evidence="3" type="ORF">BSAL_41685</name>
</gene>
<dbReference type="InterPro" id="IPR009091">
    <property type="entry name" value="RCC1/BLIP-II"/>
</dbReference>
<dbReference type="OrthoDB" id="277444at2759"/>
<dbReference type="PANTHER" id="PTHR45982:SF1">
    <property type="entry name" value="REGULATOR OF CHROMOSOME CONDENSATION"/>
    <property type="match status" value="1"/>
</dbReference>
<proteinExistence type="predicted"/>
<feature type="compositionally biased region" description="Basic and acidic residues" evidence="2">
    <location>
        <begin position="597"/>
        <end position="611"/>
    </location>
</feature>
<feature type="compositionally biased region" description="Low complexity" evidence="2">
    <location>
        <begin position="132"/>
        <end position="151"/>
    </location>
</feature>
<protein>
    <recommendedName>
        <fullName evidence="5">Regulator of chromosome condensation</fullName>
    </recommendedName>
</protein>
<feature type="region of interest" description="Disordered" evidence="2">
    <location>
        <begin position="119"/>
        <end position="151"/>
    </location>
</feature>
<dbReference type="Proteomes" id="UP000051952">
    <property type="component" value="Unassembled WGS sequence"/>
</dbReference>
<evidence type="ECO:0000313" key="3">
    <source>
        <dbReference type="EMBL" id="CUG93269.1"/>
    </source>
</evidence>
<evidence type="ECO:0000256" key="1">
    <source>
        <dbReference type="PROSITE-ProRule" id="PRU00235"/>
    </source>
</evidence>
<name>A0A0S4JSP7_BODSA</name>
<evidence type="ECO:0000256" key="2">
    <source>
        <dbReference type="SAM" id="MobiDB-lite"/>
    </source>
</evidence>